<dbReference type="GO" id="GO:0003677">
    <property type="term" value="F:DNA binding"/>
    <property type="evidence" value="ECO:0007669"/>
    <property type="project" value="UniProtKB-KW"/>
</dbReference>
<dbReference type="InterPro" id="IPR001763">
    <property type="entry name" value="Rhodanese-like_dom"/>
</dbReference>
<dbReference type="CDD" id="cd00158">
    <property type="entry name" value="RHOD"/>
    <property type="match status" value="1"/>
</dbReference>
<dbReference type="SMART" id="SM00418">
    <property type="entry name" value="HTH_ARSR"/>
    <property type="match status" value="1"/>
</dbReference>
<evidence type="ECO:0000256" key="1">
    <source>
        <dbReference type="ARBA" id="ARBA00023125"/>
    </source>
</evidence>
<dbReference type="SMART" id="SM00450">
    <property type="entry name" value="RHOD"/>
    <property type="match status" value="1"/>
</dbReference>
<evidence type="ECO:0000259" key="2">
    <source>
        <dbReference type="PROSITE" id="PS50206"/>
    </source>
</evidence>
<reference evidence="4 5" key="1">
    <citation type="journal article" date="2016" name="Front. Microbiol.">
        <title>Comprehensive Phylogenetic Analysis of Bovine Non-aureus Staphylococci Species Based on Whole-Genome Sequencing.</title>
        <authorList>
            <person name="Naushad S."/>
            <person name="Barkema H.W."/>
            <person name="Luby C."/>
            <person name="Condas L.A."/>
            <person name="Nobrega D.B."/>
            <person name="Carson D.A."/>
            <person name="De Buck J."/>
        </authorList>
    </citation>
    <scope>NUCLEOTIDE SEQUENCE [LARGE SCALE GENOMIC DNA]</scope>
    <source>
        <strain evidence="4 5">SNUC 1388</strain>
    </source>
</reference>
<dbReference type="InterPro" id="IPR036390">
    <property type="entry name" value="WH_DNA-bd_sf"/>
</dbReference>
<dbReference type="AlphaFoldDB" id="A0A418HNP5"/>
<dbReference type="Gene3D" id="3.40.250.10">
    <property type="entry name" value="Rhodanese-like domain"/>
    <property type="match status" value="1"/>
</dbReference>
<dbReference type="PROSITE" id="PS50206">
    <property type="entry name" value="RHODANESE_3"/>
    <property type="match status" value="1"/>
</dbReference>
<dbReference type="InterPro" id="IPR011991">
    <property type="entry name" value="ArsR-like_HTH"/>
</dbReference>
<dbReference type="SUPFAM" id="SSF52821">
    <property type="entry name" value="Rhodanese/Cell cycle control phosphatase"/>
    <property type="match status" value="1"/>
</dbReference>
<dbReference type="Gene3D" id="1.10.10.10">
    <property type="entry name" value="Winged helix-like DNA-binding domain superfamily/Winged helix DNA-binding domain"/>
    <property type="match status" value="1"/>
</dbReference>
<comment type="caution">
    <text evidence="4">The sequence shown here is derived from an EMBL/GenBank/DDBJ whole genome shotgun (WGS) entry which is preliminary data.</text>
</comment>
<dbReference type="PRINTS" id="PR00778">
    <property type="entry name" value="HTHARSR"/>
</dbReference>
<dbReference type="InterPro" id="IPR036388">
    <property type="entry name" value="WH-like_DNA-bd_sf"/>
</dbReference>
<dbReference type="CDD" id="cd00090">
    <property type="entry name" value="HTH_ARSR"/>
    <property type="match status" value="1"/>
</dbReference>
<evidence type="ECO:0000313" key="4">
    <source>
        <dbReference type="EMBL" id="RIL42943.1"/>
    </source>
</evidence>
<sequence>MLQDRKFKDLMFNEFSNIGKCLSSPKRIEILDLLISGPKSVEKLAHITQMSVANVSKHLQTLSMANLVIYTKEKNYVYYQLASNKIIDFLAAFYQISENQRSNIKNIKEKFINDEPLQVLGLDELKAKVDIGEILLLDVRPTEEYESGHFPGAISIPLEDLQEKLSDLPQNVQIAAYCRGNLCLTSLEAVEILNKKGYKAFKLEDNVLDWKKIK</sequence>
<dbReference type="Pfam" id="PF01022">
    <property type="entry name" value="HTH_5"/>
    <property type="match status" value="1"/>
</dbReference>
<dbReference type="PROSITE" id="PS50987">
    <property type="entry name" value="HTH_ARSR_2"/>
    <property type="match status" value="1"/>
</dbReference>
<name>A0A418HNP5_STAGA</name>
<dbReference type="EMBL" id="QXRZ01000004">
    <property type="protein sequence ID" value="RIL42943.1"/>
    <property type="molecule type" value="Genomic_DNA"/>
</dbReference>
<feature type="domain" description="HTH arsR-type" evidence="3">
    <location>
        <begin position="7"/>
        <end position="101"/>
    </location>
</feature>
<organism evidence="4 5">
    <name type="scientific">Staphylococcus gallinarum</name>
    <dbReference type="NCBI Taxonomy" id="1293"/>
    <lineage>
        <taxon>Bacteria</taxon>
        <taxon>Bacillati</taxon>
        <taxon>Bacillota</taxon>
        <taxon>Bacilli</taxon>
        <taxon>Bacillales</taxon>
        <taxon>Staphylococcaceae</taxon>
        <taxon>Staphylococcus</taxon>
    </lineage>
</organism>
<dbReference type="InterPro" id="IPR050229">
    <property type="entry name" value="GlpE_sulfurtransferase"/>
</dbReference>
<evidence type="ECO:0000313" key="5">
    <source>
        <dbReference type="Proteomes" id="UP000283576"/>
    </source>
</evidence>
<dbReference type="Proteomes" id="UP000283576">
    <property type="component" value="Unassembled WGS sequence"/>
</dbReference>
<dbReference type="InterPro" id="IPR001845">
    <property type="entry name" value="HTH_ArsR_DNA-bd_dom"/>
</dbReference>
<dbReference type="PANTHER" id="PTHR43031">
    <property type="entry name" value="FAD-DEPENDENT OXIDOREDUCTASE"/>
    <property type="match status" value="1"/>
</dbReference>
<dbReference type="GO" id="GO:0003700">
    <property type="term" value="F:DNA-binding transcription factor activity"/>
    <property type="evidence" value="ECO:0007669"/>
    <property type="project" value="InterPro"/>
</dbReference>
<dbReference type="InterPro" id="IPR036873">
    <property type="entry name" value="Rhodanese-like_dom_sf"/>
</dbReference>
<dbReference type="Pfam" id="PF00581">
    <property type="entry name" value="Rhodanese"/>
    <property type="match status" value="1"/>
</dbReference>
<keyword evidence="1" id="KW-0238">DNA-binding</keyword>
<accession>A0A418HNP5</accession>
<dbReference type="NCBIfam" id="NF033788">
    <property type="entry name" value="HTH_metalloreg"/>
    <property type="match status" value="1"/>
</dbReference>
<evidence type="ECO:0000259" key="3">
    <source>
        <dbReference type="PROSITE" id="PS50987"/>
    </source>
</evidence>
<dbReference type="PANTHER" id="PTHR43031:SF1">
    <property type="entry name" value="PYRIDINE NUCLEOTIDE-DISULPHIDE OXIDOREDUCTASE"/>
    <property type="match status" value="1"/>
</dbReference>
<proteinExistence type="predicted"/>
<gene>
    <name evidence="4" type="ORF">BUZ01_07185</name>
</gene>
<protein>
    <submittedName>
        <fullName evidence="4">ArsR family transcriptional regulator</fullName>
    </submittedName>
</protein>
<dbReference type="SUPFAM" id="SSF46785">
    <property type="entry name" value="Winged helix' DNA-binding domain"/>
    <property type="match status" value="1"/>
</dbReference>
<feature type="domain" description="Rhodanese" evidence="2">
    <location>
        <begin position="130"/>
        <end position="214"/>
    </location>
</feature>